<dbReference type="CDD" id="cd22191">
    <property type="entry name" value="DPBB_RlpA_EXP_N-like"/>
    <property type="match status" value="1"/>
</dbReference>
<protein>
    <submittedName>
        <fullName evidence="5">Papain inhibitor</fullName>
    </submittedName>
</protein>
<dbReference type="InterPro" id="IPR051477">
    <property type="entry name" value="Expansin_CellWall"/>
</dbReference>
<dbReference type="Proteomes" id="UP000188320">
    <property type="component" value="Unassembled WGS sequence"/>
</dbReference>
<feature type="compositionally biased region" description="Pro residues" evidence="2">
    <location>
        <begin position="136"/>
        <end position="160"/>
    </location>
</feature>
<reference evidence="6" key="1">
    <citation type="submission" date="2017-01" db="EMBL/GenBank/DDBJ databases">
        <authorList>
            <person name="Wang Y."/>
            <person name="White M."/>
            <person name="Kvist S."/>
            <person name="Moncalvo J.-M."/>
        </authorList>
    </citation>
    <scope>NUCLEOTIDE SEQUENCE [LARGE SCALE GENOMIC DNA]</scope>
    <source>
        <strain evidence="6">COL-18-3</strain>
    </source>
</reference>
<keyword evidence="1 3" id="KW-0732">Signal</keyword>
<dbReference type="PANTHER" id="PTHR31836:SF21">
    <property type="entry name" value="EXPANSIN-LIKE PROTEIN 7"/>
    <property type="match status" value="1"/>
</dbReference>
<dbReference type="InterPro" id="IPR009009">
    <property type="entry name" value="RlpA-like_DPBB"/>
</dbReference>
<proteinExistence type="predicted"/>
<feature type="region of interest" description="Disordered" evidence="2">
    <location>
        <begin position="134"/>
        <end position="175"/>
    </location>
</feature>
<accession>A0A1R1PS98</accession>
<keyword evidence="6" id="KW-1185">Reference proteome</keyword>
<evidence type="ECO:0000313" key="6">
    <source>
        <dbReference type="Proteomes" id="UP000188320"/>
    </source>
</evidence>
<evidence type="ECO:0000259" key="4">
    <source>
        <dbReference type="Pfam" id="PF03330"/>
    </source>
</evidence>
<dbReference type="Gene3D" id="2.40.40.10">
    <property type="entry name" value="RlpA-like domain"/>
    <property type="match status" value="1"/>
</dbReference>
<evidence type="ECO:0000313" key="5">
    <source>
        <dbReference type="EMBL" id="OMH83762.1"/>
    </source>
</evidence>
<dbReference type="SUPFAM" id="SSF50685">
    <property type="entry name" value="Barwin-like endoglucanases"/>
    <property type="match status" value="1"/>
</dbReference>
<evidence type="ECO:0000256" key="3">
    <source>
        <dbReference type="SAM" id="SignalP"/>
    </source>
</evidence>
<dbReference type="InterPro" id="IPR036908">
    <property type="entry name" value="RlpA-like_sf"/>
</dbReference>
<dbReference type="PANTHER" id="PTHR31836">
    <property type="match status" value="1"/>
</dbReference>
<name>A0A1R1PS98_ZANCU</name>
<feature type="chain" id="PRO_5012300183" evidence="3">
    <location>
        <begin position="21"/>
        <end position="277"/>
    </location>
</feature>
<dbReference type="OrthoDB" id="406505at2759"/>
<dbReference type="AlphaFoldDB" id="A0A1R1PS98"/>
<evidence type="ECO:0000256" key="1">
    <source>
        <dbReference type="ARBA" id="ARBA00022729"/>
    </source>
</evidence>
<evidence type="ECO:0000256" key="2">
    <source>
        <dbReference type="SAM" id="MobiDB-lite"/>
    </source>
</evidence>
<feature type="signal peptide" evidence="3">
    <location>
        <begin position="1"/>
        <end position="20"/>
    </location>
</feature>
<sequence>MNFLGLVTFLAVLLFGSVSSAPIGDVSIVIVTETVLVTVTVEDVNLLPTSTEIVPDVPSTPTITFSSVLAEPETLNVVETVTQIQPDSAVVQQFVQEESTAVISQAAFEPLAITTQAPQNQVVVPEPVTVTVPALEPVPTPEPVPAPAPEPIPAPAPAPAPQQTSPQPVNRLSESFSGDGTYYDVGLGACGITNSNEEFVAAINSPQYGVYANPNSAEVCGRCALVNGPNNTSVKVKIVDRCPECASGSLDLSPSAFQQLSPFSAGRISITWSFVSC</sequence>
<feature type="domain" description="RlpA-like protein double-psi beta-barrel" evidence="4">
    <location>
        <begin position="221"/>
        <end position="271"/>
    </location>
</feature>
<dbReference type="EMBL" id="LSSK01000316">
    <property type="protein sequence ID" value="OMH83762.1"/>
    <property type="molecule type" value="Genomic_DNA"/>
</dbReference>
<comment type="caution">
    <text evidence="5">The sequence shown here is derived from an EMBL/GenBank/DDBJ whole genome shotgun (WGS) entry which is preliminary data.</text>
</comment>
<organism evidence="5 6">
    <name type="scientific">Zancudomyces culisetae</name>
    <name type="common">Gut fungus</name>
    <name type="synonym">Smittium culisetae</name>
    <dbReference type="NCBI Taxonomy" id="1213189"/>
    <lineage>
        <taxon>Eukaryota</taxon>
        <taxon>Fungi</taxon>
        <taxon>Fungi incertae sedis</taxon>
        <taxon>Zoopagomycota</taxon>
        <taxon>Kickxellomycotina</taxon>
        <taxon>Harpellomycetes</taxon>
        <taxon>Harpellales</taxon>
        <taxon>Legeriomycetaceae</taxon>
        <taxon>Zancudomyces</taxon>
    </lineage>
</organism>
<dbReference type="Pfam" id="PF03330">
    <property type="entry name" value="DPBB_1"/>
    <property type="match status" value="1"/>
</dbReference>
<gene>
    <name evidence="5" type="ORF">AX774_g2727</name>
</gene>